<keyword evidence="4" id="KW-1185">Reference proteome</keyword>
<keyword evidence="2" id="KW-0472">Membrane</keyword>
<dbReference type="Proteomes" id="UP000298860">
    <property type="component" value="Unassembled WGS sequence"/>
</dbReference>
<gene>
    <name evidence="3" type="ORF">GTS_50410</name>
</gene>
<evidence type="ECO:0000256" key="1">
    <source>
        <dbReference type="SAM" id="MobiDB-lite"/>
    </source>
</evidence>
<keyword evidence="2" id="KW-1133">Transmembrane helix</keyword>
<dbReference type="AlphaFoldDB" id="A0A4D4JFH3"/>
<accession>A0A4D4JFH3</accession>
<comment type="caution">
    <text evidence="3">The sequence shown here is derived from an EMBL/GenBank/DDBJ whole genome shotgun (WGS) entry which is preliminary data.</text>
</comment>
<dbReference type="EMBL" id="BJFL01000041">
    <property type="protein sequence ID" value="GDY33408.1"/>
    <property type="molecule type" value="Genomic_DNA"/>
</dbReference>
<feature type="transmembrane region" description="Helical" evidence="2">
    <location>
        <begin position="123"/>
        <end position="143"/>
    </location>
</feature>
<sequence>MLTRQKSNNTTPEAVPAPPAAAPHPGAGYGTAARMLALLRIATGFVFLWAFLDKLLGLGYSTPSAAAWINGGSPAKGFLGHVNVGPFAATFHGWAGAAWADWLFMLGLAGIGIAVLTGVALRIAALSGTVMLLLMWAAEWPLAQHTTTGQPSGSTNPLLDYHIIYALVLIVLAATGAGDTWGLGRWWSARITRRYHHPWLR</sequence>
<dbReference type="RefSeq" id="WP_137816356.1">
    <property type="nucleotide sequence ID" value="NZ_BJFL01000041.1"/>
</dbReference>
<feature type="region of interest" description="Disordered" evidence="1">
    <location>
        <begin position="1"/>
        <end position="22"/>
    </location>
</feature>
<feature type="transmembrane region" description="Helical" evidence="2">
    <location>
        <begin position="35"/>
        <end position="52"/>
    </location>
</feature>
<evidence type="ECO:0000313" key="3">
    <source>
        <dbReference type="EMBL" id="GDY33408.1"/>
    </source>
</evidence>
<protein>
    <submittedName>
        <fullName evidence="3">Membrane protein</fullName>
    </submittedName>
</protein>
<evidence type="ECO:0000256" key="2">
    <source>
        <dbReference type="SAM" id="Phobius"/>
    </source>
</evidence>
<keyword evidence="2" id="KW-0812">Transmembrane</keyword>
<dbReference type="OrthoDB" id="3253635at2"/>
<name>A0A4D4JFH3_9PSEU</name>
<feature type="transmembrane region" description="Helical" evidence="2">
    <location>
        <begin position="163"/>
        <end position="184"/>
    </location>
</feature>
<evidence type="ECO:0000313" key="4">
    <source>
        <dbReference type="Proteomes" id="UP000298860"/>
    </source>
</evidence>
<reference evidence="4" key="1">
    <citation type="submission" date="2019-04" db="EMBL/GenBank/DDBJ databases">
        <title>Draft genome sequence of Pseudonocardiaceae bacterium SL3-2-4.</title>
        <authorList>
            <person name="Ningsih F."/>
            <person name="Yokota A."/>
            <person name="Sakai Y."/>
            <person name="Nanatani K."/>
            <person name="Yabe S."/>
            <person name="Oetari A."/>
            <person name="Sjamsuridzal W."/>
        </authorList>
    </citation>
    <scope>NUCLEOTIDE SEQUENCE [LARGE SCALE GENOMIC DNA]</scope>
    <source>
        <strain evidence="4">SL3-2-4</strain>
    </source>
</reference>
<proteinExistence type="predicted"/>
<organism evidence="3 4">
    <name type="scientific">Gandjariella thermophila</name>
    <dbReference type="NCBI Taxonomy" id="1931992"/>
    <lineage>
        <taxon>Bacteria</taxon>
        <taxon>Bacillati</taxon>
        <taxon>Actinomycetota</taxon>
        <taxon>Actinomycetes</taxon>
        <taxon>Pseudonocardiales</taxon>
        <taxon>Pseudonocardiaceae</taxon>
        <taxon>Gandjariella</taxon>
    </lineage>
</organism>
<feature type="transmembrane region" description="Helical" evidence="2">
    <location>
        <begin position="94"/>
        <end position="116"/>
    </location>
</feature>